<dbReference type="EMBL" id="CM037162">
    <property type="protein sequence ID" value="KAH7863730.1"/>
    <property type="molecule type" value="Genomic_DNA"/>
</dbReference>
<sequence length="222" mass="24714">MVSVWEDESITFDALQNDYLAGGNICKHPRIFTAGSWFTTTVWKALPIYTPYKGFAGNDSFSYTISDVNSNVASGAVNISIISIPPQFVSIPNQLHAIEDLISPIFGPRNKFDFSIGDPDLVNFPGNDSHFLVMFSVEVSSGFLSTKLPADLISTTELKLKNSPQWQALQTFVTISRHFMVKARGIRFQGSVDDCNSILEQLLYHDLSDLLRQVKHLHVGLD</sequence>
<name>A0ACB7ZDN4_9ERIC</name>
<keyword evidence="2" id="KW-1185">Reference proteome</keyword>
<accession>A0ACB7ZDN4</accession>
<gene>
    <name evidence="1" type="ORF">Vadar_021285</name>
</gene>
<comment type="caution">
    <text evidence="1">The sequence shown here is derived from an EMBL/GenBank/DDBJ whole genome shotgun (WGS) entry which is preliminary data.</text>
</comment>
<evidence type="ECO:0000313" key="1">
    <source>
        <dbReference type="EMBL" id="KAH7863730.1"/>
    </source>
</evidence>
<reference evidence="1 2" key="1">
    <citation type="journal article" date="2021" name="Hortic Res">
        <title>High-quality reference genome and annotation aids understanding of berry development for evergreen blueberry (Vaccinium darrowii).</title>
        <authorList>
            <person name="Yu J."/>
            <person name="Hulse-Kemp A.M."/>
            <person name="Babiker E."/>
            <person name="Staton M."/>
        </authorList>
    </citation>
    <scope>NUCLEOTIDE SEQUENCE [LARGE SCALE GENOMIC DNA]</scope>
    <source>
        <strain evidence="2">cv. NJ 8807/NJ 8810</strain>
        <tissue evidence="1">Young leaf</tissue>
    </source>
</reference>
<dbReference type="Proteomes" id="UP000828048">
    <property type="component" value="Chromosome 12"/>
</dbReference>
<evidence type="ECO:0000313" key="2">
    <source>
        <dbReference type="Proteomes" id="UP000828048"/>
    </source>
</evidence>
<organism evidence="1 2">
    <name type="scientific">Vaccinium darrowii</name>
    <dbReference type="NCBI Taxonomy" id="229202"/>
    <lineage>
        <taxon>Eukaryota</taxon>
        <taxon>Viridiplantae</taxon>
        <taxon>Streptophyta</taxon>
        <taxon>Embryophyta</taxon>
        <taxon>Tracheophyta</taxon>
        <taxon>Spermatophyta</taxon>
        <taxon>Magnoliopsida</taxon>
        <taxon>eudicotyledons</taxon>
        <taxon>Gunneridae</taxon>
        <taxon>Pentapetalae</taxon>
        <taxon>asterids</taxon>
        <taxon>Ericales</taxon>
        <taxon>Ericaceae</taxon>
        <taxon>Vaccinioideae</taxon>
        <taxon>Vaccinieae</taxon>
        <taxon>Vaccinium</taxon>
    </lineage>
</organism>
<protein>
    <submittedName>
        <fullName evidence="1">Uncharacterized protein</fullName>
    </submittedName>
</protein>
<proteinExistence type="predicted"/>